<dbReference type="InterPro" id="IPR047057">
    <property type="entry name" value="MerR_fam"/>
</dbReference>
<evidence type="ECO:0000256" key="3">
    <source>
        <dbReference type="ARBA" id="ARBA00023125"/>
    </source>
</evidence>
<reference evidence="7 8" key="1">
    <citation type="submission" date="2022-07" db="EMBL/GenBank/DDBJ databases">
        <authorList>
            <person name="Xamxidin M."/>
            <person name="Wu M."/>
        </authorList>
    </citation>
    <scope>NUCLEOTIDE SEQUENCE [LARGE SCALE GENOMIC DNA]</scope>
    <source>
        <strain evidence="7 8">NBRC 111650</strain>
    </source>
</reference>
<dbReference type="PANTHER" id="PTHR30204">
    <property type="entry name" value="REDOX-CYCLING DRUG-SENSING TRANSCRIPTIONAL ACTIVATOR SOXR"/>
    <property type="match status" value="1"/>
</dbReference>
<accession>A0ABT1WER5</accession>
<dbReference type="InterPro" id="IPR000551">
    <property type="entry name" value="MerR-type_HTH_dom"/>
</dbReference>
<dbReference type="Gene3D" id="3.40.50.280">
    <property type="entry name" value="Cobalamin-binding domain"/>
    <property type="match status" value="1"/>
</dbReference>
<dbReference type="SMART" id="SM00422">
    <property type="entry name" value="HTH_MERR"/>
    <property type="match status" value="1"/>
</dbReference>
<keyword evidence="1" id="KW-0678">Repressor</keyword>
<keyword evidence="3" id="KW-0238">DNA-binding</keyword>
<feature type="domain" description="HTH merR-type" evidence="5">
    <location>
        <begin position="11"/>
        <end position="88"/>
    </location>
</feature>
<dbReference type="Pfam" id="PF13411">
    <property type="entry name" value="MerR_1"/>
    <property type="match status" value="1"/>
</dbReference>
<dbReference type="PROSITE" id="PS51332">
    <property type="entry name" value="B12_BINDING"/>
    <property type="match status" value="1"/>
</dbReference>
<dbReference type="PROSITE" id="PS50937">
    <property type="entry name" value="HTH_MERR_2"/>
    <property type="match status" value="1"/>
</dbReference>
<evidence type="ECO:0000256" key="2">
    <source>
        <dbReference type="ARBA" id="ARBA00023015"/>
    </source>
</evidence>
<comment type="caution">
    <text evidence="7">The sequence shown here is derived from an EMBL/GenBank/DDBJ whole genome shotgun (WGS) entry which is preliminary data.</text>
</comment>
<dbReference type="InterPro" id="IPR036724">
    <property type="entry name" value="Cobalamin-bd_sf"/>
</dbReference>
<dbReference type="EMBL" id="JANIGO010000001">
    <property type="protein sequence ID" value="MCQ8894909.1"/>
    <property type="molecule type" value="Genomic_DNA"/>
</dbReference>
<sequence>MNERADLNQPAFSIAAVERDTGLPKDTLRVWEKRYSFPQPQRDAYGERVYPIDQVEKLRVIKRLLDGGHRPGKIIGLSIEELVRISEVSSAGARLNVAADSLDELNGYMELIKRHDAEEFRQTMSRLALTMGLRRFVVDVVAPMNAMVGDAWARGYFEIFEEHIYTETIQVVLRNALNTIPSARKGPRVLLTTLPGELHGLGLLMAECIFTMEGAQCVSLGTQTPIYDIVLAARAQTIDIVALSFSVVQGSPSTLDAIFELREKLPAQTEIWCGGASTALRKKVSEQFLLLHTLDSIAEAISDWRARNPHRGPKA</sequence>
<dbReference type="CDD" id="cd01104">
    <property type="entry name" value="HTH_MlrA-CarA"/>
    <property type="match status" value="1"/>
</dbReference>
<proteinExistence type="predicted"/>
<dbReference type="PANTHER" id="PTHR30204:SF69">
    <property type="entry name" value="MERR-FAMILY TRANSCRIPTIONAL REGULATOR"/>
    <property type="match status" value="1"/>
</dbReference>
<keyword evidence="4" id="KW-0804">Transcription</keyword>
<dbReference type="Gene3D" id="1.10.1240.10">
    <property type="entry name" value="Methionine synthase domain"/>
    <property type="match status" value="1"/>
</dbReference>
<dbReference type="InterPro" id="IPR009061">
    <property type="entry name" value="DNA-bd_dom_put_sf"/>
</dbReference>
<dbReference type="InterPro" id="IPR003759">
    <property type="entry name" value="Cbl-bd_cap"/>
</dbReference>
<evidence type="ECO:0000256" key="4">
    <source>
        <dbReference type="ARBA" id="ARBA00023163"/>
    </source>
</evidence>
<dbReference type="SUPFAM" id="SSF46955">
    <property type="entry name" value="Putative DNA-binding domain"/>
    <property type="match status" value="1"/>
</dbReference>
<evidence type="ECO:0000259" key="6">
    <source>
        <dbReference type="PROSITE" id="PS51332"/>
    </source>
</evidence>
<dbReference type="Pfam" id="PF02607">
    <property type="entry name" value="B12-binding_2"/>
    <property type="match status" value="1"/>
</dbReference>
<name>A0ABT1WER5_9BURK</name>
<dbReference type="Gene3D" id="1.10.1660.10">
    <property type="match status" value="1"/>
</dbReference>
<dbReference type="RefSeq" id="WP_256762556.1">
    <property type="nucleotide sequence ID" value="NZ_JANIGO010000001.1"/>
</dbReference>
<evidence type="ECO:0000313" key="8">
    <source>
        <dbReference type="Proteomes" id="UP001204142"/>
    </source>
</evidence>
<protein>
    <submittedName>
        <fullName evidence="7">MerR family transcriptional regulator</fullName>
    </submittedName>
</protein>
<gene>
    <name evidence="7" type="ORF">NQT62_00460</name>
</gene>
<keyword evidence="8" id="KW-1185">Reference proteome</keyword>
<evidence type="ECO:0000256" key="1">
    <source>
        <dbReference type="ARBA" id="ARBA00022491"/>
    </source>
</evidence>
<dbReference type="InterPro" id="IPR036594">
    <property type="entry name" value="Meth_synthase_dom"/>
</dbReference>
<keyword evidence="2" id="KW-0805">Transcription regulation</keyword>
<dbReference type="SUPFAM" id="SSF52242">
    <property type="entry name" value="Cobalamin (vitamin B12)-binding domain"/>
    <property type="match status" value="1"/>
</dbReference>
<dbReference type="Proteomes" id="UP001204142">
    <property type="component" value="Unassembled WGS sequence"/>
</dbReference>
<organism evidence="7 8">
    <name type="scientific">Limnobacter humi</name>
    <dbReference type="NCBI Taxonomy" id="1778671"/>
    <lineage>
        <taxon>Bacteria</taxon>
        <taxon>Pseudomonadati</taxon>
        <taxon>Pseudomonadota</taxon>
        <taxon>Betaproteobacteria</taxon>
        <taxon>Burkholderiales</taxon>
        <taxon>Burkholderiaceae</taxon>
        <taxon>Limnobacter</taxon>
    </lineage>
</organism>
<evidence type="ECO:0000313" key="7">
    <source>
        <dbReference type="EMBL" id="MCQ8894909.1"/>
    </source>
</evidence>
<feature type="domain" description="B12-binding" evidence="6">
    <location>
        <begin position="186"/>
        <end position="311"/>
    </location>
</feature>
<dbReference type="InterPro" id="IPR006158">
    <property type="entry name" value="Cobalamin-bd"/>
</dbReference>
<evidence type="ECO:0000259" key="5">
    <source>
        <dbReference type="PROSITE" id="PS50937"/>
    </source>
</evidence>